<dbReference type="GO" id="GO:0022857">
    <property type="term" value="F:transmembrane transporter activity"/>
    <property type="evidence" value="ECO:0007669"/>
    <property type="project" value="InterPro"/>
</dbReference>
<feature type="transmembrane region" description="Helical" evidence="4">
    <location>
        <begin position="278"/>
        <end position="298"/>
    </location>
</feature>
<keyword evidence="7" id="KW-1185">Reference proteome</keyword>
<evidence type="ECO:0000256" key="4">
    <source>
        <dbReference type="SAM" id="Phobius"/>
    </source>
</evidence>
<keyword evidence="2 4" id="KW-1133">Transmembrane helix</keyword>
<proteinExistence type="predicted"/>
<protein>
    <submittedName>
        <fullName evidence="6">MFS transporter</fullName>
    </submittedName>
</protein>
<feature type="transmembrane region" description="Helical" evidence="4">
    <location>
        <begin position="369"/>
        <end position="390"/>
    </location>
</feature>
<evidence type="ECO:0000256" key="2">
    <source>
        <dbReference type="ARBA" id="ARBA00022989"/>
    </source>
</evidence>
<dbReference type="Gene3D" id="1.20.1250.20">
    <property type="entry name" value="MFS general substrate transporter like domains"/>
    <property type="match status" value="2"/>
</dbReference>
<evidence type="ECO:0000256" key="1">
    <source>
        <dbReference type="ARBA" id="ARBA00022692"/>
    </source>
</evidence>
<dbReference type="SUPFAM" id="SSF103473">
    <property type="entry name" value="MFS general substrate transporter"/>
    <property type="match status" value="1"/>
</dbReference>
<feature type="transmembrane region" description="Helical" evidence="4">
    <location>
        <begin position="341"/>
        <end position="363"/>
    </location>
</feature>
<dbReference type="PROSITE" id="PS50850">
    <property type="entry name" value="MFS"/>
    <property type="match status" value="1"/>
</dbReference>
<dbReference type="PANTHER" id="PTHR23537:SF1">
    <property type="entry name" value="SUGAR TRANSPORTER"/>
    <property type="match status" value="1"/>
</dbReference>
<comment type="caution">
    <text evidence="6">The sequence shown here is derived from an EMBL/GenBank/DDBJ whole genome shotgun (WGS) entry which is preliminary data.</text>
</comment>
<dbReference type="AlphaFoldDB" id="A0A918VNV1"/>
<evidence type="ECO:0000313" key="7">
    <source>
        <dbReference type="Proteomes" id="UP000614811"/>
    </source>
</evidence>
<gene>
    <name evidence="6" type="ORF">GCM10008090_21320</name>
</gene>
<evidence type="ECO:0000259" key="5">
    <source>
        <dbReference type="PROSITE" id="PS50850"/>
    </source>
</evidence>
<reference evidence="6" key="2">
    <citation type="submission" date="2020-09" db="EMBL/GenBank/DDBJ databases">
        <authorList>
            <person name="Sun Q."/>
            <person name="Kim S."/>
        </authorList>
    </citation>
    <scope>NUCLEOTIDE SEQUENCE</scope>
    <source>
        <strain evidence="6">KCTC 12711</strain>
    </source>
</reference>
<evidence type="ECO:0000313" key="6">
    <source>
        <dbReference type="EMBL" id="GHA11294.1"/>
    </source>
</evidence>
<dbReference type="InterPro" id="IPR020846">
    <property type="entry name" value="MFS_dom"/>
</dbReference>
<feature type="domain" description="Major facilitator superfamily (MFS) profile" evidence="5">
    <location>
        <begin position="14"/>
        <end position="393"/>
    </location>
</feature>
<accession>A0A918VNV1</accession>
<dbReference type="PANTHER" id="PTHR23537">
    <property type="match status" value="1"/>
</dbReference>
<keyword evidence="1 4" id="KW-0812">Transmembrane</keyword>
<feature type="transmembrane region" description="Helical" evidence="4">
    <location>
        <begin position="81"/>
        <end position="99"/>
    </location>
</feature>
<organism evidence="6 7">
    <name type="scientific">Arenicella chitinivorans</name>
    <dbReference type="NCBI Taxonomy" id="1329800"/>
    <lineage>
        <taxon>Bacteria</taxon>
        <taxon>Pseudomonadati</taxon>
        <taxon>Pseudomonadota</taxon>
        <taxon>Gammaproteobacteria</taxon>
        <taxon>Arenicellales</taxon>
        <taxon>Arenicellaceae</taxon>
        <taxon>Arenicella</taxon>
    </lineage>
</organism>
<dbReference type="InterPro" id="IPR036259">
    <property type="entry name" value="MFS_trans_sf"/>
</dbReference>
<feature type="transmembrane region" description="Helical" evidence="4">
    <location>
        <begin position="304"/>
        <end position="329"/>
    </location>
</feature>
<feature type="transmembrane region" description="Helical" evidence="4">
    <location>
        <begin position="145"/>
        <end position="170"/>
    </location>
</feature>
<dbReference type="RefSeq" id="WP_189400730.1">
    <property type="nucleotide sequence ID" value="NZ_BMXA01000003.1"/>
</dbReference>
<name>A0A918VNV1_9GAMM</name>
<keyword evidence="3 4" id="KW-0472">Membrane</keyword>
<dbReference type="GO" id="GO:0005886">
    <property type="term" value="C:plasma membrane"/>
    <property type="evidence" value="ECO:0007669"/>
    <property type="project" value="TreeGrafter"/>
</dbReference>
<reference evidence="6" key="1">
    <citation type="journal article" date="2014" name="Int. J. Syst. Evol. Microbiol.">
        <title>Complete genome sequence of Corynebacterium casei LMG S-19264T (=DSM 44701T), isolated from a smear-ripened cheese.</title>
        <authorList>
            <consortium name="US DOE Joint Genome Institute (JGI-PGF)"/>
            <person name="Walter F."/>
            <person name="Albersmeier A."/>
            <person name="Kalinowski J."/>
            <person name="Ruckert C."/>
        </authorList>
    </citation>
    <scope>NUCLEOTIDE SEQUENCE</scope>
    <source>
        <strain evidence="6">KCTC 12711</strain>
    </source>
</reference>
<dbReference type="InterPro" id="IPR010645">
    <property type="entry name" value="MFS_4"/>
</dbReference>
<sequence length="393" mass="43442">MVFIKQYYRPNRYSVMFAGVCALVLTMGIARYAFTPMIPYMQDQTGMSEGLAGWLAGWSYIGYLVGLFMVWLMRDLRLKDYFFRYGLFIAVFTTAIMAFHDHRLVWYLSRFFAGISTALGFMLGTGLVLKWLLHNNQKQEMGLHFAGVGTGIVVGAIVVDFAANSLFGGLGWRGQWLALAGVGALLLVPAFLLMPFPASEQIEESARINRTEEPSKRWLTLLTIAYVCAGFSNTVNITFTSLITEYIPLENQGTLMWLFVGLAAAPAPFVWDRIARKVGYLNAIRAAFAVNIASNFLMTASVSYAAIVISSLSFGFAFMGIVSLTLTIIGNKYRYRATQVMAQLTLGYCIAQIISPIMAGVIAEQSGSFNLALFVVSGIMVLGMLCLSLMHRE</sequence>
<dbReference type="EMBL" id="BMXA01000003">
    <property type="protein sequence ID" value="GHA11294.1"/>
    <property type="molecule type" value="Genomic_DNA"/>
</dbReference>
<dbReference type="Proteomes" id="UP000614811">
    <property type="component" value="Unassembled WGS sequence"/>
</dbReference>
<feature type="transmembrane region" description="Helical" evidence="4">
    <location>
        <begin position="54"/>
        <end position="74"/>
    </location>
</feature>
<feature type="transmembrane region" description="Helical" evidence="4">
    <location>
        <begin position="176"/>
        <end position="197"/>
    </location>
</feature>
<feature type="transmembrane region" description="Helical" evidence="4">
    <location>
        <begin position="255"/>
        <end position="271"/>
    </location>
</feature>
<feature type="transmembrane region" description="Helical" evidence="4">
    <location>
        <begin position="111"/>
        <end position="133"/>
    </location>
</feature>
<feature type="transmembrane region" description="Helical" evidence="4">
    <location>
        <begin position="12"/>
        <end position="34"/>
    </location>
</feature>
<feature type="transmembrane region" description="Helical" evidence="4">
    <location>
        <begin position="218"/>
        <end position="243"/>
    </location>
</feature>
<dbReference type="Pfam" id="PF06779">
    <property type="entry name" value="MFS_4"/>
    <property type="match status" value="1"/>
</dbReference>
<evidence type="ECO:0000256" key="3">
    <source>
        <dbReference type="ARBA" id="ARBA00023136"/>
    </source>
</evidence>